<protein>
    <submittedName>
        <fullName evidence="3">HD domain-containing protein</fullName>
    </submittedName>
</protein>
<feature type="domain" description="HD-GYP" evidence="2">
    <location>
        <begin position="27"/>
        <end position="224"/>
    </location>
</feature>
<feature type="domain" description="HD" evidence="1">
    <location>
        <begin position="49"/>
        <end position="173"/>
    </location>
</feature>
<keyword evidence="4" id="KW-1185">Reference proteome</keyword>
<accession>A0A317MVY4</accession>
<reference evidence="3 4" key="1">
    <citation type="submission" date="2018-05" db="EMBL/GenBank/DDBJ databases">
        <title>Genomic Encyclopedia of Type Strains, Phase IV (KMG-IV): sequencing the most valuable type-strain genomes for metagenomic binning, comparative biology and taxonomic classification.</title>
        <authorList>
            <person name="Goeker M."/>
        </authorList>
    </citation>
    <scope>NUCLEOTIDE SEQUENCE [LARGE SCALE GENOMIC DNA]</scope>
    <source>
        <strain evidence="3 4">DSM 23606</strain>
    </source>
</reference>
<dbReference type="InterPro" id="IPR052020">
    <property type="entry name" value="Cyclic_di-GMP/3'3'-cGAMP_PDE"/>
</dbReference>
<dbReference type="CDD" id="cd00077">
    <property type="entry name" value="HDc"/>
    <property type="match status" value="1"/>
</dbReference>
<dbReference type="PANTHER" id="PTHR45228:SF8">
    <property type="entry name" value="TWO-COMPONENT RESPONSE REGULATOR-RELATED"/>
    <property type="match status" value="1"/>
</dbReference>
<evidence type="ECO:0000259" key="1">
    <source>
        <dbReference type="PROSITE" id="PS51831"/>
    </source>
</evidence>
<name>A0A317MVY4_9GAMM</name>
<dbReference type="InterPro" id="IPR006674">
    <property type="entry name" value="HD_domain"/>
</dbReference>
<organism evidence="3 4">
    <name type="scientific">Plasticicumulans acidivorans</name>
    <dbReference type="NCBI Taxonomy" id="886464"/>
    <lineage>
        <taxon>Bacteria</taxon>
        <taxon>Pseudomonadati</taxon>
        <taxon>Pseudomonadota</taxon>
        <taxon>Gammaproteobacteria</taxon>
        <taxon>Candidatus Competibacteraceae</taxon>
        <taxon>Plasticicumulans</taxon>
    </lineage>
</organism>
<dbReference type="PROSITE" id="PS51832">
    <property type="entry name" value="HD_GYP"/>
    <property type="match status" value="1"/>
</dbReference>
<dbReference type="PROSITE" id="PS51831">
    <property type="entry name" value="HD"/>
    <property type="match status" value="1"/>
</dbReference>
<comment type="caution">
    <text evidence="3">The sequence shown here is derived from an EMBL/GenBank/DDBJ whole genome shotgun (WGS) entry which is preliminary data.</text>
</comment>
<dbReference type="EMBL" id="QGTJ01000005">
    <property type="protein sequence ID" value="PWV61629.1"/>
    <property type="molecule type" value="Genomic_DNA"/>
</dbReference>
<sequence length="243" mass="26126">MQEANLAVTRALADPYDYFRDLAALAGDSAVLPALRCLFVTSALRDDDTGRHTLRVGYMAELIGHALGLDEATCVALRVAAPMHDIGKLAIPDVVLFKPGPLDAGEIRIMRRHSEYGARILAAGDDPLFTMAATIAGAHHERFDGGGYPYGLRGEAIPLCARITAICDCFDALSMPRCYRPALDEAQVLAHVRGERGGAFDPQVVDAFERCWPTLAVAHACLEAQALRLFEQLRSGAALGAQP</sequence>
<proteinExistence type="predicted"/>
<gene>
    <name evidence="3" type="ORF">C7443_10557</name>
</gene>
<dbReference type="InterPro" id="IPR003607">
    <property type="entry name" value="HD/PDEase_dom"/>
</dbReference>
<dbReference type="AlphaFoldDB" id="A0A317MVY4"/>
<dbReference type="PANTHER" id="PTHR45228">
    <property type="entry name" value="CYCLIC DI-GMP PHOSPHODIESTERASE TM_0186-RELATED"/>
    <property type="match status" value="1"/>
</dbReference>
<dbReference type="SUPFAM" id="SSF109604">
    <property type="entry name" value="HD-domain/PDEase-like"/>
    <property type="match status" value="1"/>
</dbReference>
<evidence type="ECO:0000259" key="2">
    <source>
        <dbReference type="PROSITE" id="PS51832"/>
    </source>
</evidence>
<dbReference type="Proteomes" id="UP000246569">
    <property type="component" value="Unassembled WGS sequence"/>
</dbReference>
<dbReference type="RefSeq" id="WP_170123570.1">
    <property type="nucleotide sequence ID" value="NZ_QGTJ01000005.1"/>
</dbReference>
<dbReference type="GO" id="GO:0008081">
    <property type="term" value="F:phosphoric diester hydrolase activity"/>
    <property type="evidence" value="ECO:0007669"/>
    <property type="project" value="UniProtKB-ARBA"/>
</dbReference>
<dbReference type="Pfam" id="PF13487">
    <property type="entry name" value="HD_5"/>
    <property type="match status" value="1"/>
</dbReference>
<dbReference type="Gene3D" id="1.10.3210.10">
    <property type="entry name" value="Hypothetical protein af1432"/>
    <property type="match status" value="1"/>
</dbReference>
<evidence type="ECO:0000313" key="3">
    <source>
        <dbReference type="EMBL" id="PWV61629.1"/>
    </source>
</evidence>
<dbReference type="InterPro" id="IPR037522">
    <property type="entry name" value="HD_GYP_dom"/>
</dbReference>
<dbReference type="SMART" id="SM00471">
    <property type="entry name" value="HDc"/>
    <property type="match status" value="1"/>
</dbReference>
<evidence type="ECO:0000313" key="4">
    <source>
        <dbReference type="Proteomes" id="UP000246569"/>
    </source>
</evidence>